<dbReference type="SUPFAM" id="SSF55811">
    <property type="entry name" value="Nudix"/>
    <property type="match status" value="1"/>
</dbReference>
<proteinExistence type="predicted"/>
<dbReference type="Pfam" id="PF00293">
    <property type="entry name" value="NUDIX"/>
    <property type="match status" value="1"/>
</dbReference>
<protein>
    <recommendedName>
        <fullName evidence="3">Nudix hydrolase domain-containing protein</fullName>
    </recommendedName>
</protein>
<feature type="compositionally biased region" description="Low complexity" evidence="2">
    <location>
        <begin position="99"/>
        <end position="116"/>
    </location>
</feature>
<dbReference type="EMBL" id="KV460210">
    <property type="protein sequence ID" value="OBU00133.2"/>
    <property type="molecule type" value="Genomic_DNA"/>
</dbReference>
<sequence length="379" mass="42091">MRTPAIRQDKMRPRRRRLWQQNSPIAPYSGSSDDDSPGDLSDADESNYSDGSVGSNFMPESLTSQQYTNITDFPSPVDEDSIIEPVENPHQEGNIIETIESPEPSAAEAPPEESIIPSPPHPIIPESQANITMADTALPSQVEPLSDASSRTLGRETPSSNPGTSSEAPSSDDEVTDRCYGFLLLHYPKSLPATLDTISILLIYQRRPHGLPPYWGFPKGHPEPEDHSDWESASRELLEETGLSPDRVTPITPAGFSPPLPDSVAGLRPDFMSVISQYPSFDGGIKEVTYFLARVAEMEKLMEQVEELVECRWVKLSEARELVNIKPVRKVLEKLIGLVSSGPKQVVARSDWIRWKEFDALDDNGNPRQWRTVGFCTPE</sequence>
<evidence type="ECO:0000259" key="3">
    <source>
        <dbReference type="PROSITE" id="PS51462"/>
    </source>
</evidence>
<feature type="compositionally biased region" description="Polar residues" evidence="2">
    <location>
        <begin position="147"/>
        <end position="169"/>
    </location>
</feature>
<keyword evidence="5" id="KW-1185">Reference proteome</keyword>
<dbReference type="InterPro" id="IPR000086">
    <property type="entry name" value="NUDIX_hydrolase_dom"/>
</dbReference>
<dbReference type="GO" id="GO:0006754">
    <property type="term" value="P:ATP biosynthetic process"/>
    <property type="evidence" value="ECO:0007669"/>
    <property type="project" value="TreeGrafter"/>
</dbReference>
<organism evidence="4 5">
    <name type="scientific">Pseudogymnoascus verrucosus</name>
    <dbReference type="NCBI Taxonomy" id="342668"/>
    <lineage>
        <taxon>Eukaryota</taxon>
        <taxon>Fungi</taxon>
        <taxon>Dikarya</taxon>
        <taxon>Ascomycota</taxon>
        <taxon>Pezizomycotina</taxon>
        <taxon>Leotiomycetes</taxon>
        <taxon>Thelebolales</taxon>
        <taxon>Thelebolaceae</taxon>
        <taxon>Pseudogymnoascus</taxon>
    </lineage>
</organism>
<dbReference type="AlphaFoldDB" id="A0A1B8GWA9"/>
<evidence type="ECO:0000256" key="2">
    <source>
        <dbReference type="SAM" id="MobiDB-lite"/>
    </source>
</evidence>
<dbReference type="PANTHER" id="PTHR21340">
    <property type="entry name" value="DIADENOSINE 5,5-P1,P4-TETRAPHOSPHATE PYROPHOSPHOHYDROLASE MUTT"/>
    <property type="match status" value="1"/>
</dbReference>
<dbReference type="RefSeq" id="XP_018133865.2">
    <property type="nucleotide sequence ID" value="XM_018271446.2"/>
</dbReference>
<dbReference type="PANTHER" id="PTHR21340:SF0">
    <property type="entry name" value="BIS(5'-NUCLEOSYL)-TETRAPHOSPHATASE [ASYMMETRICAL]"/>
    <property type="match status" value="1"/>
</dbReference>
<dbReference type="Gene3D" id="3.90.79.10">
    <property type="entry name" value="Nucleoside Triphosphate Pyrophosphohydrolase"/>
    <property type="match status" value="1"/>
</dbReference>
<dbReference type="STRING" id="342668.A0A1B8GWA9"/>
<dbReference type="GO" id="GO:0004081">
    <property type="term" value="F:bis(5'-nucleosyl)-tetraphosphatase (asymmetrical) activity"/>
    <property type="evidence" value="ECO:0007669"/>
    <property type="project" value="TreeGrafter"/>
</dbReference>
<dbReference type="GeneID" id="28835317"/>
<dbReference type="GO" id="GO:0006167">
    <property type="term" value="P:AMP biosynthetic process"/>
    <property type="evidence" value="ECO:0007669"/>
    <property type="project" value="TreeGrafter"/>
</dbReference>
<feature type="compositionally biased region" description="Polar residues" evidence="2">
    <location>
        <begin position="61"/>
        <end position="72"/>
    </location>
</feature>
<evidence type="ECO:0000313" key="4">
    <source>
        <dbReference type="EMBL" id="OBU00133.2"/>
    </source>
</evidence>
<feature type="region of interest" description="Disordered" evidence="2">
    <location>
        <begin position="1"/>
        <end position="119"/>
    </location>
</feature>
<name>A0A1B8GWA9_9PEZI</name>
<accession>A0A1B8GWA9</accession>
<feature type="compositionally biased region" description="Acidic residues" evidence="2">
    <location>
        <begin position="32"/>
        <end position="47"/>
    </location>
</feature>
<dbReference type="InterPro" id="IPR051325">
    <property type="entry name" value="Nudix_hydrolase_domain"/>
</dbReference>
<gene>
    <name evidence="4" type="ORF">VE01_01931</name>
</gene>
<evidence type="ECO:0000313" key="5">
    <source>
        <dbReference type="Proteomes" id="UP000091956"/>
    </source>
</evidence>
<reference evidence="5" key="2">
    <citation type="journal article" date="2018" name="Nat. Commun.">
        <title>Extreme sensitivity to ultraviolet light in the fungal pathogen causing white-nose syndrome of bats.</title>
        <authorList>
            <person name="Palmer J.M."/>
            <person name="Drees K.P."/>
            <person name="Foster J.T."/>
            <person name="Lindner D.L."/>
        </authorList>
    </citation>
    <scope>NUCLEOTIDE SEQUENCE [LARGE SCALE GENOMIC DNA]</scope>
    <source>
        <strain evidence="5">UAMH 10579</strain>
    </source>
</reference>
<feature type="domain" description="Nudix hydrolase" evidence="3">
    <location>
        <begin position="175"/>
        <end position="336"/>
    </location>
</feature>
<dbReference type="InterPro" id="IPR015797">
    <property type="entry name" value="NUDIX_hydrolase-like_dom_sf"/>
</dbReference>
<dbReference type="Proteomes" id="UP000091956">
    <property type="component" value="Unassembled WGS sequence"/>
</dbReference>
<keyword evidence="1" id="KW-0378">Hydrolase</keyword>
<evidence type="ECO:0000256" key="1">
    <source>
        <dbReference type="ARBA" id="ARBA00022801"/>
    </source>
</evidence>
<feature type="region of interest" description="Disordered" evidence="2">
    <location>
        <begin position="141"/>
        <end position="174"/>
    </location>
</feature>
<dbReference type="PROSITE" id="PS51462">
    <property type="entry name" value="NUDIX"/>
    <property type="match status" value="1"/>
</dbReference>
<reference evidence="4 5" key="1">
    <citation type="submission" date="2016-03" db="EMBL/GenBank/DDBJ databases">
        <title>Comparative genomics of Pseudogymnoascus destructans, the fungus causing white-nose syndrome of bats.</title>
        <authorList>
            <person name="Palmer J.M."/>
            <person name="Drees K.P."/>
            <person name="Foster J.T."/>
            <person name="Lindner D.L."/>
        </authorList>
    </citation>
    <scope>NUCLEOTIDE SEQUENCE [LARGE SCALE GENOMIC DNA]</scope>
    <source>
        <strain evidence="4 5">UAMH 10579</strain>
    </source>
</reference>